<evidence type="ECO:0000256" key="2">
    <source>
        <dbReference type="ARBA" id="ARBA00022737"/>
    </source>
</evidence>
<dbReference type="PROSITE" id="PS51464">
    <property type="entry name" value="SIS"/>
    <property type="match status" value="1"/>
</dbReference>
<evidence type="ECO:0000313" key="10">
    <source>
        <dbReference type="EMBL" id="NEN74886.1"/>
    </source>
</evidence>
<name>A0A6L9Y3U0_9BURK</name>
<keyword evidence="2" id="KW-0677">Repeat</keyword>
<evidence type="ECO:0000259" key="8">
    <source>
        <dbReference type="PROSITE" id="PS51371"/>
    </source>
</evidence>
<dbReference type="FunFam" id="3.40.50.10490:FF:000011">
    <property type="entry name" value="Arabinose 5-phosphate isomerase"/>
    <property type="match status" value="1"/>
</dbReference>
<dbReference type="Gene3D" id="3.40.50.10490">
    <property type="entry name" value="Glucose-6-phosphate isomerase like protein, domain 1"/>
    <property type="match status" value="1"/>
</dbReference>
<dbReference type="InterPro" id="IPR050986">
    <property type="entry name" value="GutQ/KpsF_isomerases"/>
</dbReference>
<dbReference type="PROSITE" id="PS51371">
    <property type="entry name" value="CBS"/>
    <property type="match status" value="2"/>
</dbReference>
<dbReference type="Pfam" id="PF01380">
    <property type="entry name" value="SIS"/>
    <property type="match status" value="1"/>
</dbReference>
<evidence type="ECO:0000256" key="3">
    <source>
        <dbReference type="ARBA" id="ARBA00023122"/>
    </source>
</evidence>
<dbReference type="GO" id="GO:1901135">
    <property type="term" value="P:carbohydrate derivative metabolic process"/>
    <property type="evidence" value="ECO:0007669"/>
    <property type="project" value="InterPro"/>
</dbReference>
<dbReference type="InterPro" id="IPR000644">
    <property type="entry name" value="CBS_dom"/>
</dbReference>
<organism evidence="10 11">
    <name type="scientific">Pelistega ratti</name>
    <dbReference type="NCBI Taxonomy" id="2652177"/>
    <lineage>
        <taxon>Bacteria</taxon>
        <taxon>Pseudomonadati</taxon>
        <taxon>Pseudomonadota</taxon>
        <taxon>Betaproteobacteria</taxon>
        <taxon>Burkholderiales</taxon>
        <taxon>Alcaligenaceae</taxon>
        <taxon>Pelistega</taxon>
    </lineage>
</organism>
<keyword evidence="5" id="KW-0862">Zinc</keyword>
<dbReference type="PANTHER" id="PTHR42745">
    <property type="match status" value="1"/>
</dbReference>
<dbReference type="AlphaFoldDB" id="A0A6L9Y3U0"/>
<sequence>MKLSQQYLQTGRQTITIEAEALLLLANRLDEAFTQAVQTLLDCKGRVVVTGIGKSGHIGRKIAATLASTGSPAFFVHSAEAVHGDLGMITGEDVVIAISYSGQSNELSTILPVIRRLGTKIICICGNKDSDLAKLSDIFLNAHIEKEACPLGLAPTASTTVTLALGDALAVACLEARHFGASDFARSHPGGALGRRLLTHVYDVMRQGDTLPIVSPNTPLTQALEVMSKKHMGMVIIINPDNEPMGIFTDGDLRRLIQKKGDIRPYTLGEVMSKSPKTILDTTLAIEAASIMESEKISHILVINTKGKLVGAVHMHDLMVKKVI</sequence>
<feature type="binding site" evidence="5">
    <location>
        <position position="77"/>
    </location>
    <ligand>
        <name>Zn(2+)</name>
        <dbReference type="ChEBI" id="CHEBI:29105"/>
    </ligand>
</feature>
<dbReference type="InterPro" id="IPR046342">
    <property type="entry name" value="CBS_dom_sf"/>
</dbReference>
<dbReference type="GO" id="GO:0019146">
    <property type="term" value="F:arabinose-5-phosphate isomerase activity"/>
    <property type="evidence" value="ECO:0007669"/>
    <property type="project" value="UniProtKB-ARBA"/>
</dbReference>
<dbReference type="InterPro" id="IPR004800">
    <property type="entry name" value="KdsD/KpsF-type"/>
</dbReference>
<dbReference type="SMART" id="SM00116">
    <property type="entry name" value="CBS"/>
    <property type="match status" value="2"/>
</dbReference>
<evidence type="ECO:0000256" key="1">
    <source>
        <dbReference type="ARBA" id="ARBA00008165"/>
    </source>
</evidence>
<protein>
    <submittedName>
        <fullName evidence="10">KpsF/GutQ family sugar-phosphate isomerase</fullName>
    </submittedName>
</protein>
<dbReference type="PIRSF" id="PIRSF004692">
    <property type="entry name" value="KdsD_KpsF"/>
    <property type="match status" value="1"/>
</dbReference>
<comment type="caution">
    <text evidence="10">The sequence shown here is derived from an EMBL/GenBank/DDBJ whole genome shotgun (WGS) entry which is preliminary data.</text>
</comment>
<dbReference type="Pfam" id="PF00571">
    <property type="entry name" value="CBS"/>
    <property type="match status" value="2"/>
</dbReference>
<dbReference type="InterPro" id="IPR046348">
    <property type="entry name" value="SIS_dom_sf"/>
</dbReference>
<keyword evidence="5" id="KW-0479">Metal-binding</keyword>
<feature type="site" description="Catalytically relevant" evidence="6">
    <location>
        <position position="106"/>
    </location>
</feature>
<keyword evidence="3 7" id="KW-0129">CBS domain</keyword>
<evidence type="ECO:0000256" key="5">
    <source>
        <dbReference type="PIRSR" id="PIRSR004692-2"/>
    </source>
</evidence>
<dbReference type="GO" id="GO:0097367">
    <property type="term" value="F:carbohydrate derivative binding"/>
    <property type="evidence" value="ECO:0007669"/>
    <property type="project" value="InterPro"/>
</dbReference>
<evidence type="ECO:0000313" key="11">
    <source>
        <dbReference type="Proteomes" id="UP000477651"/>
    </source>
</evidence>
<proteinExistence type="inferred from homology"/>
<dbReference type="GO" id="GO:0046872">
    <property type="term" value="F:metal ion binding"/>
    <property type="evidence" value="ECO:0007669"/>
    <property type="project" value="UniProtKB-KW"/>
</dbReference>
<dbReference type="RefSeq" id="WP_163763684.1">
    <property type="nucleotide sequence ID" value="NZ_JAAGYR010000001.1"/>
</dbReference>
<dbReference type="CDD" id="cd04604">
    <property type="entry name" value="CBS_pair_SIS_assoc"/>
    <property type="match status" value="1"/>
</dbReference>
<comment type="similarity">
    <text evidence="1 4">Belongs to the SIS family. GutQ/KpsF subfamily.</text>
</comment>
<dbReference type="Proteomes" id="UP000477651">
    <property type="component" value="Unassembled WGS sequence"/>
</dbReference>
<evidence type="ECO:0000259" key="9">
    <source>
        <dbReference type="PROSITE" id="PS51464"/>
    </source>
</evidence>
<dbReference type="PANTHER" id="PTHR42745:SF1">
    <property type="entry name" value="ARABINOSE 5-PHOSPHATE ISOMERASE KDSD"/>
    <property type="match status" value="1"/>
</dbReference>
<dbReference type="GO" id="GO:0005975">
    <property type="term" value="P:carbohydrate metabolic process"/>
    <property type="evidence" value="ECO:0007669"/>
    <property type="project" value="InterPro"/>
</dbReference>
<feature type="domain" description="CBS" evidence="8">
    <location>
        <begin position="205"/>
        <end position="263"/>
    </location>
</feature>
<dbReference type="InterPro" id="IPR035474">
    <property type="entry name" value="SIS_Kpsf"/>
</dbReference>
<dbReference type="NCBIfam" id="TIGR00393">
    <property type="entry name" value="kpsF"/>
    <property type="match status" value="1"/>
</dbReference>
<gene>
    <name evidence="10" type="ORF">F9B74_00875</name>
</gene>
<feature type="domain" description="CBS" evidence="8">
    <location>
        <begin position="272"/>
        <end position="324"/>
    </location>
</feature>
<dbReference type="SUPFAM" id="SSF53697">
    <property type="entry name" value="SIS domain"/>
    <property type="match status" value="1"/>
</dbReference>
<feature type="site" description="Catalytically relevant" evidence="6">
    <location>
        <position position="54"/>
    </location>
</feature>
<dbReference type="CDD" id="cd05014">
    <property type="entry name" value="SIS_Kpsf"/>
    <property type="match status" value="1"/>
</dbReference>
<feature type="site" description="Catalytically relevant" evidence="6">
    <location>
        <position position="188"/>
    </location>
</feature>
<dbReference type="InterPro" id="IPR001347">
    <property type="entry name" value="SIS_dom"/>
</dbReference>
<reference evidence="10 11" key="1">
    <citation type="submission" date="2020-02" db="EMBL/GenBank/DDBJ databases">
        <title>Pelistega sp. NLN82 were isolated from wild rodents of the Hainan Island.</title>
        <authorList>
            <person name="Niu N."/>
            <person name="Zhou J."/>
        </authorList>
    </citation>
    <scope>NUCLEOTIDE SEQUENCE [LARGE SCALE GENOMIC DNA]</scope>
    <source>
        <strain evidence="10 11">NLN82</strain>
    </source>
</reference>
<evidence type="ECO:0000256" key="4">
    <source>
        <dbReference type="PIRNR" id="PIRNR004692"/>
    </source>
</evidence>
<dbReference type="EMBL" id="JAAGYR010000001">
    <property type="protein sequence ID" value="NEN74886.1"/>
    <property type="molecule type" value="Genomic_DNA"/>
</dbReference>
<accession>A0A6L9Y3U0</accession>
<dbReference type="Gene3D" id="3.10.580.10">
    <property type="entry name" value="CBS-domain"/>
    <property type="match status" value="1"/>
</dbReference>
<feature type="site" description="Catalytically relevant" evidence="6">
    <location>
        <position position="147"/>
    </location>
</feature>
<evidence type="ECO:0000256" key="7">
    <source>
        <dbReference type="PROSITE-ProRule" id="PRU00703"/>
    </source>
</evidence>
<evidence type="ECO:0000256" key="6">
    <source>
        <dbReference type="PIRSR" id="PIRSR004692-3"/>
    </source>
</evidence>
<keyword evidence="10" id="KW-0413">Isomerase</keyword>
<feature type="domain" description="SIS" evidence="9">
    <location>
        <begin position="36"/>
        <end position="179"/>
    </location>
</feature>
<keyword evidence="11" id="KW-1185">Reference proteome</keyword>